<dbReference type="InParanoid" id="A0A0V1AY79"/>
<dbReference type="OrthoDB" id="10427624at2759"/>
<reference evidence="1 2" key="1">
    <citation type="submission" date="2015-01" db="EMBL/GenBank/DDBJ databases">
        <title>Evolution of Trichinella species and genotypes.</title>
        <authorList>
            <person name="Korhonen P.K."/>
            <person name="Edoardo P."/>
            <person name="Giuseppe L.R."/>
            <person name="Gasser R.B."/>
        </authorList>
    </citation>
    <scope>NUCLEOTIDE SEQUENCE [LARGE SCALE GENOMIC DNA]</scope>
    <source>
        <strain evidence="1">ISS3</strain>
    </source>
</reference>
<dbReference type="AlphaFoldDB" id="A0A0V1AY79"/>
<protein>
    <submittedName>
        <fullName evidence="1">Uncharacterized protein</fullName>
    </submittedName>
</protein>
<comment type="caution">
    <text evidence="1">The sequence shown here is derived from an EMBL/GenBank/DDBJ whole genome shotgun (WGS) entry which is preliminary data.</text>
</comment>
<gene>
    <name evidence="1" type="ORF">T01_12682</name>
</gene>
<dbReference type="EMBL" id="JYDH01000165">
    <property type="protein sequence ID" value="KRY29609.1"/>
    <property type="molecule type" value="Genomic_DNA"/>
</dbReference>
<keyword evidence="2" id="KW-1185">Reference proteome</keyword>
<dbReference type="Proteomes" id="UP000054776">
    <property type="component" value="Unassembled WGS sequence"/>
</dbReference>
<evidence type="ECO:0000313" key="2">
    <source>
        <dbReference type="Proteomes" id="UP000054776"/>
    </source>
</evidence>
<sequence length="52" mass="6127">MANIPELRLVTNRFGDTSLVYEGRAYKLKYTGKRKNEMDSWLPNFSKTDSRK</sequence>
<proteinExistence type="predicted"/>
<name>A0A0V1AY79_TRISP</name>
<accession>A0A0V1AY79</accession>
<organism evidence="1 2">
    <name type="scientific">Trichinella spiralis</name>
    <name type="common">Trichina worm</name>
    <dbReference type="NCBI Taxonomy" id="6334"/>
    <lineage>
        <taxon>Eukaryota</taxon>
        <taxon>Metazoa</taxon>
        <taxon>Ecdysozoa</taxon>
        <taxon>Nematoda</taxon>
        <taxon>Enoplea</taxon>
        <taxon>Dorylaimia</taxon>
        <taxon>Trichinellida</taxon>
        <taxon>Trichinellidae</taxon>
        <taxon>Trichinella</taxon>
    </lineage>
</organism>
<evidence type="ECO:0000313" key="1">
    <source>
        <dbReference type="EMBL" id="KRY29609.1"/>
    </source>
</evidence>